<dbReference type="Proteomes" id="UP000003573">
    <property type="component" value="Unassembled WGS sequence"/>
</dbReference>
<name>G5JW69_9STRE</name>
<gene>
    <name evidence="1" type="ORF">STRMA_1482</name>
</gene>
<sequence length="39" mass="4709">MISFFSSKNSNILFPYIKRGWDKSPWPRLIFLSQIKKSF</sequence>
<dbReference type="AlphaFoldDB" id="G5JW69"/>
<evidence type="ECO:0000313" key="2">
    <source>
        <dbReference type="Proteomes" id="UP000003573"/>
    </source>
</evidence>
<evidence type="ECO:0000313" key="1">
    <source>
        <dbReference type="EMBL" id="EHJ52471.1"/>
    </source>
</evidence>
<reference evidence="1 2" key="1">
    <citation type="journal article" date="2014" name="Int. J. Syst. Evol. Microbiol.">
        <title>Phylogenomics and the dynamic genome evolution of the genus Streptococcus.</title>
        <authorList>
            <consortium name="The Broad Institute Genome Sequencing Platform"/>
            <person name="Richards V.P."/>
            <person name="Palmer S.R."/>
            <person name="Pavinski Bitar P.D."/>
            <person name="Qin X."/>
            <person name="Weinstock G.M."/>
            <person name="Highlander S.K."/>
            <person name="Town C.D."/>
            <person name="Burne R.A."/>
            <person name="Stanhope M.J."/>
        </authorList>
    </citation>
    <scope>NUCLEOTIDE SEQUENCE [LARGE SCALE GENOMIC DNA]</scope>
    <source>
        <strain evidence="1 2">NCTC 11558</strain>
    </source>
</reference>
<accession>G5JW69</accession>
<dbReference type="EMBL" id="AEUW02000001">
    <property type="protein sequence ID" value="EHJ52471.1"/>
    <property type="molecule type" value="Genomic_DNA"/>
</dbReference>
<keyword evidence="2" id="KW-1185">Reference proteome</keyword>
<comment type="caution">
    <text evidence="1">The sequence shown here is derived from an EMBL/GenBank/DDBJ whole genome shotgun (WGS) entry which is preliminary data.</text>
</comment>
<protein>
    <submittedName>
        <fullName evidence="1">Uncharacterized protein</fullName>
    </submittedName>
</protein>
<organism evidence="1 2">
    <name type="scientific">Streptococcus macacae NCTC 11558</name>
    <dbReference type="NCBI Taxonomy" id="764298"/>
    <lineage>
        <taxon>Bacteria</taxon>
        <taxon>Bacillati</taxon>
        <taxon>Bacillota</taxon>
        <taxon>Bacilli</taxon>
        <taxon>Lactobacillales</taxon>
        <taxon>Streptococcaceae</taxon>
        <taxon>Streptococcus</taxon>
    </lineage>
</organism>
<proteinExistence type="predicted"/>